<dbReference type="EMBL" id="JABBXF010000015">
    <property type="protein sequence ID" value="NVK77778.1"/>
    <property type="molecule type" value="Genomic_DNA"/>
</dbReference>
<dbReference type="Proteomes" id="UP000587462">
    <property type="component" value="Unassembled WGS sequence"/>
</dbReference>
<evidence type="ECO:0000313" key="1">
    <source>
        <dbReference type="EMBL" id="NVK77778.1"/>
    </source>
</evidence>
<comment type="caution">
    <text evidence="1">The sequence shown here is derived from an EMBL/GenBank/DDBJ whole genome shotgun (WGS) entry which is preliminary data.</text>
</comment>
<gene>
    <name evidence="1" type="ORF">HG542_08885</name>
</gene>
<name>A0A7Y7E6C6_STRMO</name>
<sequence>MTGELSTAAQRTWSFSITTARRRRIAEAVHQPAVDAYSDIVRPTAVARSRRPVGMRTRSHQPAAW</sequence>
<accession>A0A7Y7E6C6</accession>
<dbReference type="RefSeq" id="WP_171079557.1">
    <property type="nucleotide sequence ID" value="NZ_BNBU01000001.1"/>
</dbReference>
<protein>
    <submittedName>
        <fullName evidence="1">Uncharacterized protein</fullName>
    </submittedName>
</protein>
<dbReference type="AlphaFoldDB" id="A0A7Y7E6C6"/>
<keyword evidence="2" id="KW-1185">Reference proteome</keyword>
<reference evidence="1 2" key="1">
    <citation type="submission" date="2020-04" db="EMBL/GenBank/DDBJ databases">
        <title>Draft Genome Sequence of Streptomyces morookaense DSM 40503, an 8-azaguanine-producing strain.</title>
        <authorList>
            <person name="Qi J."/>
            <person name="Gao J.-M."/>
        </authorList>
    </citation>
    <scope>NUCLEOTIDE SEQUENCE [LARGE SCALE GENOMIC DNA]</scope>
    <source>
        <strain evidence="1 2">DSM 40503</strain>
    </source>
</reference>
<organism evidence="1 2">
    <name type="scientific">Streptomyces morookaense</name>
    <name type="common">Streptoverticillium morookaense</name>
    <dbReference type="NCBI Taxonomy" id="1970"/>
    <lineage>
        <taxon>Bacteria</taxon>
        <taxon>Bacillati</taxon>
        <taxon>Actinomycetota</taxon>
        <taxon>Actinomycetes</taxon>
        <taxon>Kitasatosporales</taxon>
        <taxon>Streptomycetaceae</taxon>
        <taxon>Streptomyces</taxon>
    </lineage>
</organism>
<proteinExistence type="predicted"/>
<evidence type="ECO:0000313" key="2">
    <source>
        <dbReference type="Proteomes" id="UP000587462"/>
    </source>
</evidence>